<evidence type="ECO:0000259" key="3">
    <source>
        <dbReference type="PROSITE" id="PS51677"/>
    </source>
</evidence>
<dbReference type="CDD" id="cd10918">
    <property type="entry name" value="CE4_NodB_like_5s_6s"/>
    <property type="match status" value="1"/>
</dbReference>
<dbReference type="EMBL" id="JACFYJ010000131">
    <property type="protein sequence ID" value="MEI6002773.1"/>
    <property type="molecule type" value="Genomic_DNA"/>
</dbReference>
<name>A0ABU8J5E4_9BURK</name>
<comment type="caution">
    <text evidence="4">The sequence shown here is derived from an EMBL/GenBank/DDBJ whole genome shotgun (WGS) entry which is preliminary data.</text>
</comment>
<gene>
    <name evidence="4" type="ORF">H3V53_38470</name>
</gene>
<dbReference type="PANTHER" id="PTHR34216">
    <property type="match status" value="1"/>
</dbReference>
<comment type="subcellular location">
    <subcellularLocation>
        <location evidence="1">Secreted</location>
    </subcellularLocation>
</comment>
<dbReference type="RefSeq" id="WP_336602378.1">
    <property type="nucleotide sequence ID" value="NZ_JACFYJ010000131.1"/>
</dbReference>
<protein>
    <submittedName>
        <fullName evidence="4">Polysaccharide deacetylase family protein</fullName>
    </submittedName>
</protein>
<dbReference type="InterPro" id="IPR051398">
    <property type="entry name" value="Polysacch_Deacetylase"/>
</dbReference>
<dbReference type="Gene3D" id="3.20.20.370">
    <property type="entry name" value="Glycoside hydrolase/deacetylase"/>
    <property type="match status" value="1"/>
</dbReference>
<sequence length="254" mass="28988">MSIAILTYHQIAEVPPHGTPLRALTVSPADFRRQMAWMHRLGFRGLSMRDLMPYLRRERTGKVFGITFDDGFRNVHQHAMPVLDAFGFTATNYFVSHQLNGTNVWDRELGVPDAPLMGVPEMREWARAGHEVGSHTLDHVHLPKVRPEEALRQIVQSKHELEQLLGDPVTAFCYPYGEQEPAHREMVKDAGYVSATLTQRGRASVSDDPFSLPRITVSSRSILRFLQKSLTRHEDIRRNSPREIRRKTDSSSLV</sequence>
<organism evidence="4 5">
    <name type="scientific">Paraburkholderia bengalensis</name>
    <dbReference type="NCBI Taxonomy" id="2747562"/>
    <lineage>
        <taxon>Bacteria</taxon>
        <taxon>Pseudomonadati</taxon>
        <taxon>Pseudomonadota</taxon>
        <taxon>Betaproteobacteria</taxon>
        <taxon>Burkholderiales</taxon>
        <taxon>Burkholderiaceae</taxon>
        <taxon>Paraburkholderia</taxon>
    </lineage>
</organism>
<accession>A0ABU8J5E4</accession>
<dbReference type="Proteomes" id="UP001386437">
    <property type="component" value="Unassembled WGS sequence"/>
</dbReference>
<proteinExistence type="predicted"/>
<dbReference type="Pfam" id="PF01522">
    <property type="entry name" value="Polysacc_deac_1"/>
    <property type="match status" value="1"/>
</dbReference>
<evidence type="ECO:0000313" key="4">
    <source>
        <dbReference type="EMBL" id="MEI6002773.1"/>
    </source>
</evidence>
<feature type="domain" description="NodB homology" evidence="3">
    <location>
        <begin position="62"/>
        <end position="254"/>
    </location>
</feature>
<reference evidence="4 5" key="1">
    <citation type="journal article" date="2022" name="Arch. Microbiol.">
        <title>Paraburkholderia bengalensis sp. nov. isolated from roots of Oryza sativa, IR64.</title>
        <authorList>
            <person name="Nag P."/>
            <person name="Mondal N."/>
            <person name="Sarkar J."/>
            <person name="Das S."/>
        </authorList>
    </citation>
    <scope>NUCLEOTIDE SEQUENCE [LARGE SCALE GENOMIC DNA]</scope>
    <source>
        <strain evidence="4 5">IR64_4_BI</strain>
    </source>
</reference>
<dbReference type="SUPFAM" id="SSF88713">
    <property type="entry name" value="Glycoside hydrolase/deacetylase"/>
    <property type="match status" value="1"/>
</dbReference>
<keyword evidence="5" id="KW-1185">Reference proteome</keyword>
<dbReference type="InterPro" id="IPR011330">
    <property type="entry name" value="Glyco_hydro/deAcase_b/a-brl"/>
</dbReference>
<evidence type="ECO:0000313" key="5">
    <source>
        <dbReference type="Proteomes" id="UP001386437"/>
    </source>
</evidence>
<evidence type="ECO:0000256" key="1">
    <source>
        <dbReference type="ARBA" id="ARBA00004613"/>
    </source>
</evidence>
<dbReference type="PANTHER" id="PTHR34216:SF3">
    <property type="entry name" value="POLY-BETA-1,6-N-ACETYL-D-GLUCOSAMINE N-DEACETYLASE"/>
    <property type="match status" value="1"/>
</dbReference>
<keyword evidence="2" id="KW-0732">Signal</keyword>
<dbReference type="InterPro" id="IPR002509">
    <property type="entry name" value="NODB_dom"/>
</dbReference>
<dbReference type="PROSITE" id="PS51677">
    <property type="entry name" value="NODB"/>
    <property type="match status" value="1"/>
</dbReference>
<evidence type="ECO:0000256" key="2">
    <source>
        <dbReference type="ARBA" id="ARBA00022729"/>
    </source>
</evidence>